<dbReference type="Proteomes" id="UP001501072">
    <property type="component" value="Unassembled WGS sequence"/>
</dbReference>
<gene>
    <name evidence="2" type="ORF">GCM10009564_16430</name>
</gene>
<proteinExistence type="predicted"/>
<accession>A0ABP4DGZ3</accession>
<sequence>MTARTWKGIRHLAGGFCAAALLAGTVGVASAEAAPRATTAMAESPSMAPRDSCTGYQYDDSGMRTWTPPGCTPP</sequence>
<evidence type="ECO:0008006" key="4">
    <source>
        <dbReference type="Google" id="ProtNLM"/>
    </source>
</evidence>
<name>A0ABP4DGZ3_9ACTN</name>
<dbReference type="RefSeq" id="WP_143631853.1">
    <property type="nucleotide sequence ID" value="NZ_BAAAHU010000011.1"/>
</dbReference>
<evidence type="ECO:0000313" key="3">
    <source>
        <dbReference type="Proteomes" id="UP001501072"/>
    </source>
</evidence>
<organism evidence="2 3">
    <name type="scientific">Streptomyces thermogriseus</name>
    <dbReference type="NCBI Taxonomy" id="75292"/>
    <lineage>
        <taxon>Bacteria</taxon>
        <taxon>Bacillati</taxon>
        <taxon>Actinomycetota</taxon>
        <taxon>Actinomycetes</taxon>
        <taxon>Kitasatosporales</taxon>
        <taxon>Streptomycetaceae</taxon>
        <taxon>Streptomyces</taxon>
    </lineage>
</organism>
<dbReference type="EMBL" id="BAAAHU010000011">
    <property type="protein sequence ID" value="GAA1007165.1"/>
    <property type="molecule type" value="Genomic_DNA"/>
</dbReference>
<reference evidence="3" key="1">
    <citation type="journal article" date="2019" name="Int. J. Syst. Evol. Microbiol.">
        <title>The Global Catalogue of Microorganisms (GCM) 10K type strain sequencing project: providing services to taxonomists for standard genome sequencing and annotation.</title>
        <authorList>
            <consortium name="The Broad Institute Genomics Platform"/>
            <consortium name="The Broad Institute Genome Sequencing Center for Infectious Disease"/>
            <person name="Wu L."/>
            <person name="Ma J."/>
        </authorList>
    </citation>
    <scope>NUCLEOTIDE SEQUENCE [LARGE SCALE GENOMIC DNA]</scope>
    <source>
        <strain evidence="3">JCM 11269</strain>
    </source>
</reference>
<keyword evidence="3" id="KW-1185">Reference proteome</keyword>
<keyword evidence="1" id="KW-0732">Signal</keyword>
<feature type="signal peptide" evidence="1">
    <location>
        <begin position="1"/>
        <end position="33"/>
    </location>
</feature>
<feature type="chain" id="PRO_5046217056" description="Secreted protein" evidence="1">
    <location>
        <begin position="34"/>
        <end position="74"/>
    </location>
</feature>
<comment type="caution">
    <text evidence="2">The sequence shown here is derived from an EMBL/GenBank/DDBJ whole genome shotgun (WGS) entry which is preliminary data.</text>
</comment>
<evidence type="ECO:0000256" key="1">
    <source>
        <dbReference type="SAM" id="SignalP"/>
    </source>
</evidence>
<protein>
    <recommendedName>
        <fullName evidence="4">Secreted protein</fullName>
    </recommendedName>
</protein>
<evidence type="ECO:0000313" key="2">
    <source>
        <dbReference type="EMBL" id="GAA1007165.1"/>
    </source>
</evidence>